<proteinExistence type="predicted"/>
<name>A0A251P1U5_PRUPE</name>
<dbReference type="AlphaFoldDB" id="A0A251P1U5"/>
<sequence length="86" mass="9664">MSCQIPQGKGGDLKEKNQRKYGQVARLVSLSPGRRLHSPRPPALFANPFAESQSEHKSRSPLSHHSHSPIPRFLTSSTIDHSKRKR</sequence>
<accession>A0A251P1U5</accession>
<reference evidence="2 3" key="1">
    <citation type="journal article" date="2013" name="Nat. Genet.">
        <title>The high-quality draft genome of peach (Prunus persica) identifies unique patterns of genetic diversity, domestication and genome evolution.</title>
        <authorList>
            <consortium name="International Peach Genome Initiative"/>
            <person name="Verde I."/>
            <person name="Abbott A.G."/>
            <person name="Scalabrin S."/>
            <person name="Jung S."/>
            <person name="Shu S."/>
            <person name="Marroni F."/>
            <person name="Zhebentyayeva T."/>
            <person name="Dettori M.T."/>
            <person name="Grimwood J."/>
            <person name="Cattonaro F."/>
            <person name="Zuccolo A."/>
            <person name="Rossini L."/>
            <person name="Jenkins J."/>
            <person name="Vendramin E."/>
            <person name="Meisel L.A."/>
            <person name="Decroocq V."/>
            <person name="Sosinski B."/>
            <person name="Prochnik S."/>
            <person name="Mitros T."/>
            <person name="Policriti A."/>
            <person name="Cipriani G."/>
            <person name="Dondini L."/>
            <person name="Ficklin S."/>
            <person name="Goodstein D.M."/>
            <person name="Xuan P."/>
            <person name="Del Fabbro C."/>
            <person name="Aramini V."/>
            <person name="Copetti D."/>
            <person name="Gonzalez S."/>
            <person name="Horner D.S."/>
            <person name="Falchi R."/>
            <person name="Lucas S."/>
            <person name="Mica E."/>
            <person name="Maldonado J."/>
            <person name="Lazzari B."/>
            <person name="Bielenberg D."/>
            <person name="Pirona R."/>
            <person name="Miculan M."/>
            <person name="Barakat A."/>
            <person name="Testolin R."/>
            <person name="Stella A."/>
            <person name="Tartarini S."/>
            <person name="Tonutti P."/>
            <person name="Arus P."/>
            <person name="Orellana A."/>
            <person name="Wells C."/>
            <person name="Main D."/>
            <person name="Vizzotto G."/>
            <person name="Silva H."/>
            <person name="Salamini F."/>
            <person name="Schmutz J."/>
            <person name="Morgante M."/>
            <person name="Rokhsar D.S."/>
        </authorList>
    </citation>
    <scope>NUCLEOTIDE SEQUENCE [LARGE SCALE GENOMIC DNA]</scope>
    <source>
        <strain evidence="3">cv. Nemared</strain>
    </source>
</reference>
<gene>
    <name evidence="2" type="ORF">PRUPE_5G012600</name>
</gene>
<feature type="region of interest" description="Disordered" evidence="1">
    <location>
        <begin position="1"/>
        <end position="86"/>
    </location>
</feature>
<organism evidence="2 3">
    <name type="scientific">Prunus persica</name>
    <name type="common">Peach</name>
    <name type="synonym">Amygdalus persica</name>
    <dbReference type="NCBI Taxonomy" id="3760"/>
    <lineage>
        <taxon>Eukaryota</taxon>
        <taxon>Viridiplantae</taxon>
        <taxon>Streptophyta</taxon>
        <taxon>Embryophyta</taxon>
        <taxon>Tracheophyta</taxon>
        <taxon>Spermatophyta</taxon>
        <taxon>Magnoliopsida</taxon>
        <taxon>eudicotyledons</taxon>
        <taxon>Gunneridae</taxon>
        <taxon>Pentapetalae</taxon>
        <taxon>rosids</taxon>
        <taxon>fabids</taxon>
        <taxon>Rosales</taxon>
        <taxon>Rosaceae</taxon>
        <taxon>Amygdaloideae</taxon>
        <taxon>Amygdaleae</taxon>
        <taxon>Prunus</taxon>
    </lineage>
</organism>
<evidence type="ECO:0000256" key="1">
    <source>
        <dbReference type="SAM" id="MobiDB-lite"/>
    </source>
</evidence>
<evidence type="ECO:0000313" key="3">
    <source>
        <dbReference type="Proteomes" id="UP000006882"/>
    </source>
</evidence>
<dbReference type="Gramene" id="ONI05549">
    <property type="protein sequence ID" value="ONI05549"/>
    <property type="gene ID" value="PRUPE_5G012600"/>
</dbReference>
<protein>
    <submittedName>
        <fullName evidence="2">Uncharacterized protein</fullName>
    </submittedName>
</protein>
<evidence type="ECO:0000313" key="2">
    <source>
        <dbReference type="EMBL" id="ONI05549.1"/>
    </source>
</evidence>
<keyword evidence="3" id="KW-1185">Reference proteome</keyword>
<dbReference type="EMBL" id="CM007655">
    <property type="protein sequence ID" value="ONI05549.1"/>
    <property type="molecule type" value="Genomic_DNA"/>
</dbReference>
<dbReference type="Proteomes" id="UP000006882">
    <property type="component" value="Chromosome G5"/>
</dbReference>